<keyword evidence="3" id="KW-0328">Glycosyltransferase</keyword>
<dbReference type="Gene3D" id="3.90.550.10">
    <property type="entry name" value="Spore Coat Polysaccharide Biosynthesis Protein SpsA, Chain A"/>
    <property type="match status" value="1"/>
</dbReference>
<keyword evidence="4" id="KW-0808">Transferase</keyword>
<dbReference type="PANTHER" id="PTHR48090">
    <property type="entry name" value="UNDECAPRENYL-PHOSPHATE 4-DEOXY-4-FORMAMIDO-L-ARABINOSE TRANSFERASE-RELATED"/>
    <property type="match status" value="1"/>
</dbReference>
<dbReference type="AlphaFoldDB" id="A0A6J6XAZ6"/>
<organism evidence="7">
    <name type="scientific">freshwater metagenome</name>
    <dbReference type="NCBI Taxonomy" id="449393"/>
    <lineage>
        <taxon>unclassified sequences</taxon>
        <taxon>metagenomes</taxon>
        <taxon>ecological metagenomes</taxon>
    </lineage>
</organism>
<comment type="similarity">
    <text evidence="2">Belongs to the glycosyltransferase 2 family.</text>
</comment>
<evidence type="ECO:0000313" key="7">
    <source>
        <dbReference type="EMBL" id="CAB4792983.1"/>
    </source>
</evidence>
<dbReference type="GO" id="GO:0016757">
    <property type="term" value="F:glycosyltransferase activity"/>
    <property type="evidence" value="ECO:0007669"/>
    <property type="project" value="UniProtKB-KW"/>
</dbReference>
<accession>A0A6J6XAZ6</accession>
<dbReference type="InterPro" id="IPR029044">
    <property type="entry name" value="Nucleotide-diphossugar_trans"/>
</dbReference>
<evidence type="ECO:0000256" key="4">
    <source>
        <dbReference type="ARBA" id="ARBA00022679"/>
    </source>
</evidence>
<dbReference type="EMBL" id="CAFAAI010000077">
    <property type="protein sequence ID" value="CAB4792983.1"/>
    <property type="molecule type" value="Genomic_DNA"/>
</dbReference>
<protein>
    <submittedName>
        <fullName evidence="7">Unannotated protein</fullName>
    </submittedName>
</protein>
<evidence type="ECO:0000256" key="5">
    <source>
        <dbReference type="ARBA" id="ARBA00022842"/>
    </source>
</evidence>
<dbReference type="PANTHER" id="PTHR48090:SF10">
    <property type="entry name" value="GLUCOSYL-3-PHOSPHOGLYCERATE SYNTHASE"/>
    <property type="match status" value="1"/>
</dbReference>
<evidence type="ECO:0000256" key="3">
    <source>
        <dbReference type="ARBA" id="ARBA00022676"/>
    </source>
</evidence>
<proteinExistence type="inferred from homology"/>
<evidence type="ECO:0000256" key="1">
    <source>
        <dbReference type="ARBA" id="ARBA00001946"/>
    </source>
</evidence>
<dbReference type="Pfam" id="PF00535">
    <property type="entry name" value="Glycos_transf_2"/>
    <property type="match status" value="1"/>
</dbReference>
<evidence type="ECO:0000256" key="2">
    <source>
        <dbReference type="ARBA" id="ARBA00006739"/>
    </source>
</evidence>
<reference evidence="7" key="1">
    <citation type="submission" date="2020-05" db="EMBL/GenBank/DDBJ databases">
        <authorList>
            <person name="Chiriac C."/>
            <person name="Salcher M."/>
            <person name="Ghai R."/>
            <person name="Kavagutti S V."/>
        </authorList>
    </citation>
    <scope>NUCLEOTIDE SEQUENCE</scope>
</reference>
<dbReference type="NCBIfam" id="NF010496">
    <property type="entry name" value="PRK13915.1"/>
    <property type="match status" value="1"/>
</dbReference>
<evidence type="ECO:0000259" key="6">
    <source>
        <dbReference type="Pfam" id="PF00535"/>
    </source>
</evidence>
<keyword evidence="5" id="KW-0460">Magnesium</keyword>
<sequence>MSPSTLSDVSPVRTFDASSFTMSEALAAKGTRTISVCLPCKNEAGTIGELVHMLRTMLVDNHGLVDELIVLDDNSTDDTAALAAANGATVVSVNTVNDVYGEGRGKGNALWATLAASTGDFILWCDGDVTSVEPSWVLRLLMPLLTTTDVALVKASYHRPTDLGGGGRTTELVARPLLSLFLPELTGLHQPLSGEFAGRRTAIEQIPFVQGWGVEIAMLADVAERFGAAAIAQVDVGERHHRHQTLDRLGVQAAEVMATLLTRVGANKAFAHEHLALLRPNGVGEALNLDERPPMRSVR</sequence>
<name>A0A6J6XAZ6_9ZZZZ</name>
<gene>
    <name evidence="7" type="ORF">UFOPK2992_00569</name>
</gene>
<comment type="cofactor">
    <cofactor evidence="1">
        <name>Mg(2+)</name>
        <dbReference type="ChEBI" id="CHEBI:18420"/>
    </cofactor>
</comment>
<dbReference type="SUPFAM" id="SSF53448">
    <property type="entry name" value="Nucleotide-diphospho-sugar transferases"/>
    <property type="match status" value="1"/>
</dbReference>
<feature type="domain" description="Glycosyltransferase 2-like" evidence="6">
    <location>
        <begin position="35"/>
        <end position="166"/>
    </location>
</feature>
<dbReference type="InterPro" id="IPR001173">
    <property type="entry name" value="Glyco_trans_2-like"/>
</dbReference>
<dbReference type="InterPro" id="IPR050256">
    <property type="entry name" value="Glycosyltransferase_2"/>
</dbReference>